<feature type="region of interest" description="Disordered" evidence="1">
    <location>
        <begin position="225"/>
        <end position="246"/>
    </location>
</feature>
<dbReference type="AlphaFoldDB" id="A0AAD6IVG9"/>
<sequence length="566" mass="62888">MDVNTRSPPPFSSPSPEEVRSFRNLQVRETHNPEVGLRHSAAETDDQEMFTFDDSMTSPRDDSSAQKMDASEPALFVSPADYVPRSRSIPSPTPEASKVTAQPRSRGMHRSSSAAPAILSASEPSKIGSGRSTNTLSGPATNLSCCCCHASFIGEANLAYHFATDHRGKHSHPTPLIRSCTFCGESFQSRKDLDVHLLACGVVLPRKGGKKQVLIDANAERRYSTLSLSPPGHDAPASGRESQLSLTSITSSPSEFELSDFNSADDESTTIHKLVQDARKYALHNVGKTTDVEGDPISPTKRRKSAISSRFAKNFTKNITKAIETGRIKIEGLSDSLDLAVTPADASEPSLSIRTKGFPQPGSKGFDYSRTIELLQALSLGEPINKFLRDLEKHLAFRRTKELKELEAIYTERSWRKFHEFLSQAHDWGQGPLSSHQQSLQPLAPFQSQSHGRTEPRMVTLSVSRDIEFALNRQLDFPFSLGDFSAGEFRRWLDMIFNPPISFMENHLILPEFNVKIRSLQDLEAFLNLELPTRQGSGRRSREDIVTVFIRENWTELIAGTPGHHY</sequence>
<dbReference type="InterPro" id="IPR013087">
    <property type="entry name" value="Znf_C2H2_type"/>
</dbReference>
<accession>A0AAD6IVG9</accession>
<organism evidence="3 4">
    <name type="scientific">Drechslerella dactyloides</name>
    <name type="common">Nematode-trapping fungus</name>
    <name type="synonym">Arthrobotrys dactyloides</name>
    <dbReference type="NCBI Taxonomy" id="74499"/>
    <lineage>
        <taxon>Eukaryota</taxon>
        <taxon>Fungi</taxon>
        <taxon>Dikarya</taxon>
        <taxon>Ascomycota</taxon>
        <taxon>Pezizomycotina</taxon>
        <taxon>Orbiliomycetes</taxon>
        <taxon>Orbiliales</taxon>
        <taxon>Orbiliaceae</taxon>
        <taxon>Drechslerella</taxon>
    </lineage>
</organism>
<dbReference type="EMBL" id="JAQGDS010000007">
    <property type="protein sequence ID" value="KAJ6259409.1"/>
    <property type="molecule type" value="Genomic_DNA"/>
</dbReference>
<feature type="compositionally biased region" description="Basic and acidic residues" evidence="1">
    <location>
        <begin position="17"/>
        <end position="42"/>
    </location>
</feature>
<keyword evidence="4" id="KW-1185">Reference proteome</keyword>
<evidence type="ECO:0000256" key="1">
    <source>
        <dbReference type="SAM" id="MobiDB-lite"/>
    </source>
</evidence>
<feature type="domain" description="C2H2-type" evidence="2">
    <location>
        <begin position="145"/>
        <end position="166"/>
    </location>
</feature>
<evidence type="ECO:0000313" key="3">
    <source>
        <dbReference type="EMBL" id="KAJ6259409.1"/>
    </source>
</evidence>
<protein>
    <recommendedName>
        <fullName evidence="2">C2H2-type domain-containing protein</fullName>
    </recommendedName>
</protein>
<name>A0AAD6IVG9_DREDA</name>
<gene>
    <name evidence="3" type="ORF">Dda_6311</name>
</gene>
<dbReference type="Gene3D" id="3.30.160.60">
    <property type="entry name" value="Classic Zinc Finger"/>
    <property type="match status" value="1"/>
</dbReference>
<evidence type="ECO:0000259" key="2">
    <source>
        <dbReference type="PROSITE" id="PS00028"/>
    </source>
</evidence>
<comment type="caution">
    <text evidence="3">The sequence shown here is derived from an EMBL/GenBank/DDBJ whole genome shotgun (WGS) entry which is preliminary data.</text>
</comment>
<dbReference type="Proteomes" id="UP001221413">
    <property type="component" value="Unassembled WGS sequence"/>
</dbReference>
<dbReference type="PROSITE" id="PS00028">
    <property type="entry name" value="ZINC_FINGER_C2H2_1"/>
    <property type="match status" value="1"/>
</dbReference>
<feature type="region of interest" description="Disordered" evidence="1">
    <location>
        <begin position="1"/>
        <end position="133"/>
    </location>
</feature>
<evidence type="ECO:0000313" key="4">
    <source>
        <dbReference type="Proteomes" id="UP001221413"/>
    </source>
</evidence>
<reference evidence="3" key="1">
    <citation type="submission" date="2023-01" db="EMBL/GenBank/DDBJ databases">
        <title>The chitinases involved in constricting ring structure development in the nematode-trapping fungus Drechslerella dactyloides.</title>
        <authorList>
            <person name="Wang R."/>
            <person name="Zhang L."/>
            <person name="Tang P."/>
            <person name="Li S."/>
            <person name="Liang L."/>
        </authorList>
    </citation>
    <scope>NUCLEOTIDE SEQUENCE</scope>
    <source>
        <strain evidence="3">YMF1.00031</strain>
    </source>
</reference>
<proteinExistence type="predicted"/>
<feature type="compositionally biased region" description="Low complexity" evidence="1">
    <location>
        <begin position="111"/>
        <end position="125"/>
    </location>
</feature>